<name>A0A5C5UBE5_9CORY</name>
<evidence type="ECO:0000313" key="3">
    <source>
        <dbReference type="EMBL" id="TWT22872.1"/>
    </source>
</evidence>
<feature type="transmembrane region" description="Helical" evidence="1">
    <location>
        <begin position="146"/>
        <end position="164"/>
    </location>
</feature>
<dbReference type="Proteomes" id="UP000320791">
    <property type="component" value="Unassembled WGS sequence"/>
</dbReference>
<gene>
    <name evidence="3" type="ORF">FRX94_10280</name>
</gene>
<dbReference type="EMBL" id="VOHM01000025">
    <property type="protein sequence ID" value="TWT22872.1"/>
    <property type="molecule type" value="Genomic_DNA"/>
</dbReference>
<keyword evidence="1" id="KW-0472">Membrane</keyword>
<evidence type="ECO:0000256" key="1">
    <source>
        <dbReference type="SAM" id="Phobius"/>
    </source>
</evidence>
<dbReference type="Pfam" id="PF04892">
    <property type="entry name" value="VanZ"/>
    <property type="match status" value="1"/>
</dbReference>
<protein>
    <submittedName>
        <fullName evidence="3">VanZ family protein</fullName>
    </submittedName>
</protein>
<feature type="transmembrane region" description="Helical" evidence="1">
    <location>
        <begin position="96"/>
        <end position="116"/>
    </location>
</feature>
<proteinExistence type="predicted"/>
<dbReference type="AlphaFoldDB" id="A0A5C5UBE5"/>
<feature type="transmembrane region" description="Helical" evidence="1">
    <location>
        <begin position="122"/>
        <end position="139"/>
    </location>
</feature>
<organism evidence="3 4">
    <name type="scientific">Corynebacterium canis</name>
    <dbReference type="NCBI Taxonomy" id="679663"/>
    <lineage>
        <taxon>Bacteria</taxon>
        <taxon>Bacillati</taxon>
        <taxon>Actinomycetota</taxon>
        <taxon>Actinomycetes</taxon>
        <taxon>Mycobacteriales</taxon>
        <taxon>Corynebacteriaceae</taxon>
        <taxon>Corynebacterium</taxon>
    </lineage>
</organism>
<evidence type="ECO:0000259" key="2">
    <source>
        <dbReference type="Pfam" id="PF04892"/>
    </source>
</evidence>
<evidence type="ECO:0000313" key="4">
    <source>
        <dbReference type="Proteomes" id="UP000320791"/>
    </source>
</evidence>
<dbReference type="OrthoDB" id="4822551at2"/>
<feature type="domain" description="VanZ-like" evidence="2">
    <location>
        <begin position="14"/>
        <end position="137"/>
    </location>
</feature>
<sequence>MPRQNLRFLRSALTFYVLAMLFLTLGKTWFTIGGLWSTGAHQRRSLELIPFADFITASTWFAPIVNLVGNLSLFFPFGLLFALLYFRKDVVRQVSFAGFGFSFLLETLQYMFRIGYSDTGDLIANTVGAALGAQAAVVLMRRAQRWLRQAAVYACVALTVLLFIKLDVGPTLLDSLNLATKLAGPTLGATGP</sequence>
<comment type="caution">
    <text evidence="3">The sequence shown here is derived from an EMBL/GenBank/DDBJ whole genome shotgun (WGS) entry which is preliminary data.</text>
</comment>
<dbReference type="PANTHER" id="PTHR36834">
    <property type="entry name" value="MEMBRANE PROTEIN-RELATED"/>
    <property type="match status" value="1"/>
</dbReference>
<dbReference type="RefSeq" id="WP_146325252.1">
    <property type="nucleotide sequence ID" value="NZ_BAABLR010000067.1"/>
</dbReference>
<dbReference type="InterPro" id="IPR053150">
    <property type="entry name" value="Teicoplanin_resist-assoc"/>
</dbReference>
<keyword evidence="1" id="KW-0812">Transmembrane</keyword>
<feature type="transmembrane region" description="Helical" evidence="1">
    <location>
        <begin position="60"/>
        <end position="84"/>
    </location>
</feature>
<dbReference type="InterPro" id="IPR006976">
    <property type="entry name" value="VanZ-like"/>
</dbReference>
<accession>A0A5C5UBE5</accession>
<keyword evidence="1" id="KW-1133">Transmembrane helix</keyword>
<feature type="transmembrane region" description="Helical" evidence="1">
    <location>
        <begin position="12"/>
        <end position="36"/>
    </location>
</feature>
<keyword evidence="4" id="KW-1185">Reference proteome</keyword>
<dbReference type="PANTHER" id="PTHR36834:SF2">
    <property type="entry name" value="MEMBRANE PROTEIN"/>
    <property type="match status" value="1"/>
</dbReference>
<reference evidence="3 4" key="1">
    <citation type="submission" date="2019-08" db="EMBL/GenBank/DDBJ databases">
        <authorList>
            <person name="Lei W."/>
        </authorList>
    </citation>
    <scope>NUCLEOTIDE SEQUENCE [LARGE SCALE GENOMIC DNA]</scope>
    <source>
        <strain evidence="3 4">CCUG 58627</strain>
    </source>
</reference>